<keyword evidence="9" id="KW-0812">Transmembrane</keyword>
<dbReference type="InterPro" id="IPR037193">
    <property type="entry name" value="GDNF_alpha"/>
</dbReference>
<dbReference type="AlphaFoldDB" id="A0AAV1G2P7"/>
<dbReference type="EMBL" id="OY660874">
    <property type="protein sequence ID" value="CAJ1067510.1"/>
    <property type="molecule type" value="Genomic_DNA"/>
</dbReference>
<evidence type="ECO:0000256" key="6">
    <source>
        <dbReference type="ARBA" id="ARBA00023170"/>
    </source>
</evidence>
<dbReference type="GO" id="GO:0009897">
    <property type="term" value="C:external side of plasma membrane"/>
    <property type="evidence" value="ECO:0007669"/>
    <property type="project" value="TreeGrafter"/>
</dbReference>
<keyword evidence="7" id="KW-0325">Glycoprotein</keyword>
<gene>
    <name evidence="11" type="ORF">XNOV1_A027558</name>
</gene>
<evidence type="ECO:0000313" key="11">
    <source>
        <dbReference type="EMBL" id="CAJ1067510.1"/>
    </source>
</evidence>
<dbReference type="SMART" id="SM00907">
    <property type="entry name" value="GDNF"/>
    <property type="match status" value="2"/>
</dbReference>
<evidence type="ECO:0000256" key="4">
    <source>
        <dbReference type="ARBA" id="ARBA00022729"/>
    </source>
</evidence>
<keyword evidence="6 11" id="KW-0675">Receptor</keyword>
<feature type="domain" description="GDNF/GAS1" evidence="10">
    <location>
        <begin position="181"/>
        <end position="258"/>
    </location>
</feature>
<dbReference type="PANTHER" id="PTHR10269">
    <property type="entry name" value="GDNF RECEPTOR ALPHA"/>
    <property type="match status" value="1"/>
</dbReference>
<protein>
    <submittedName>
        <fullName evidence="11">GDNF family receptor alpha-like</fullName>
    </submittedName>
</protein>
<evidence type="ECO:0000256" key="5">
    <source>
        <dbReference type="ARBA" id="ARBA00023136"/>
    </source>
</evidence>
<feature type="domain" description="GDNF/GAS1" evidence="10">
    <location>
        <begin position="265"/>
        <end position="363"/>
    </location>
</feature>
<reference evidence="11" key="1">
    <citation type="submission" date="2023-08" db="EMBL/GenBank/DDBJ databases">
        <authorList>
            <person name="Alioto T."/>
            <person name="Alioto T."/>
            <person name="Gomez Garrido J."/>
        </authorList>
    </citation>
    <scope>NUCLEOTIDE SEQUENCE</scope>
</reference>
<comment type="subcellular location">
    <subcellularLocation>
        <location evidence="1">Cell membrane</location>
    </subcellularLocation>
</comment>
<evidence type="ECO:0000256" key="9">
    <source>
        <dbReference type="SAM" id="Phobius"/>
    </source>
</evidence>
<feature type="transmembrane region" description="Helical" evidence="9">
    <location>
        <begin position="396"/>
        <end position="421"/>
    </location>
</feature>
<dbReference type="GO" id="GO:0007399">
    <property type="term" value="P:nervous system development"/>
    <property type="evidence" value="ECO:0007669"/>
    <property type="project" value="TreeGrafter"/>
</dbReference>
<keyword evidence="3" id="KW-1003">Cell membrane</keyword>
<dbReference type="SUPFAM" id="SSF110035">
    <property type="entry name" value="GDNF receptor-like"/>
    <property type="match status" value="2"/>
</dbReference>
<dbReference type="Pfam" id="PF02351">
    <property type="entry name" value="GDNF"/>
    <property type="match status" value="2"/>
</dbReference>
<dbReference type="GO" id="GO:0038023">
    <property type="term" value="F:signaling receptor activity"/>
    <property type="evidence" value="ECO:0007669"/>
    <property type="project" value="InterPro"/>
</dbReference>
<dbReference type="InterPro" id="IPR016017">
    <property type="entry name" value="GDNF/GAS1"/>
</dbReference>
<keyword evidence="12" id="KW-1185">Reference proteome</keyword>
<evidence type="ECO:0000256" key="7">
    <source>
        <dbReference type="ARBA" id="ARBA00023180"/>
    </source>
</evidence>
<comment type="similarity">
    <text evidence="2">Belongs to the GDNFR family.</text>
</comment>
<sequence>MPVCMQSSMQIPWLVHHRFSADTKERDGSEAGGPQSPSYIATTANMQLGALVTFGIIFPQMFSLSTSPPPPPPLPPPDCSATVRTCMSDLCKKEQALHRGVCYDEACQIKGSPVCNMTIQAVLDQYPPLQGCVCVWEEELCDSVQALSTQCSLLTAQQKRSTADWQSSSLTHYVSDDSGSCLDRMKVCVSDEVCNRYLVPVLQVCSEEECDSDSCHQVTQQFYSSMPLSVAEMLVLCECEASDQSCLHMKTALHSSTCGGSPWICQETVNQCAEDETCRKLFKTFREKCWSSGGRQCTDTDLQYDECFTRMDPALILGADPECIRSFLATLGTVLHYPCTCKGILNKDLPTCNMIHDVFHNRSHFRKSWNKSSNSPSKPPEMNESGDDEMWSNDHLLYIFATLLLVGVIILLPLAISKVWILRRKDRTKFHHPQKRSFVVIH</sequence>
<keyword evidence="4" id="KW-0732">Signal</keyword>
<evidence type="ECO:0000256" key="8">
    <source>
        <dbReference type="SAM" id="MobiDB-lite"/>
    </source>
</evidence>
<name>A0AAV1G2P7_XYRNO</name>
<evidence type="ECO:0000256" key="1">
    <source>
        <dbReference type="ARBA" id="ARBA00004236"/>
    </source>
</evidence>
<accession>A0AAV1G2P7</accession>
<evidence type="ECO:0000313" key="12">
    <source>
        <dbReference type="Proteomes" id="UP001178508"/>
    </source>
</evidence>
<feature type="compositionally biased region" description="Low complexity" evidence="8">
    <location>
        <begin position="370"/>
        <end position="383"/>
    </location>
</feature>
<proteinExistence type="inferred from homology"/>
<evidence type="ECO:0000256" key="2">
    <source>
        <dbReference type="ARBA" id="ARBA00005961"/>
    </source>
</evidence>
<dbReference type="PANTHER" id="PTHR10269:SF1">
    <property type="entry name" value="GDNF FAMILY RECEPTOR ALPHA-LIKE"/>
    <property type="match status" value="1"/>
</dbReference>
<evidence type="ECO:0000259" key="10">
    <source>
        <dbReference type="SMART" id="SM00907"/>
    </source>
</evidence>
<evidence type="ECO:0000256" key="3">
    <source>
        <dbReference type="ARBA" id="ARBA00022475"/>
    </source>
</evidence>
<dbReference type="GO" id="GO:0043235">
    <property type="term" value="C:receptor complex"/>
    <property type="evidence" value="ECO:0007669"/>
    <property type="project" value="TreeGrafter"/>
</dbReference>
<keyword evidence="5 9" id="KW-0472">Membrane</keyword>
<dbReference type="InterPro" id="IPR003438">
    <property type="entry name" value="GDNF_rcpt"/>
</dbReference>
<organism evidence="11 12">
    <name type="scientific">Xyrichtys novacula</name>
    <name type="common">Pearly razorfish</name>
    <name type="synonym">Hemipteronotus novacula</name>
    <dbReference type="NCBI Taxonomy" id="13765"/>
    <lineage>
        <taxon>Eukaryota</taxon>
        <taxon>Metazoa</taxon>
        <taxon>Chordata</taxon>
        <taxon>Craniata</taxon>
        <taxon>Vertebrata</taxon>
        <taxon>Euteleostomi</taxon>
        <taxon>Actinopterygii</taxon>
        <taxon>Neopterygii</taxon>
        <taxon>Teleostei</taxon>
        <taxon>Neoteleostei</taxon>
        <taxon>Acanthomorphata</taxon>
        <taxon>Eupercaria</taxon>
        <taxon>Labriformes</taxon>
        <taxon>Labridae</taxon>
        <taxon>Xyrichtys</taxon>
    </lineage>
</organism>
<dbReference type="GO" id="GO:0007169">
    <property type="term" value="P:cell surface receptor protein tyrosine kinase signaling pathway"/>
    <property type="evidence" value="ECO:0007669"/>
    <property type="project" value="UniProtKB-ARBA"/>
</dbReference>
<keyword evidence="9" id="KW-1133">Transmembrane helix</keyword>
<dbReference type="Proteomes" id="UP001178508">
    <property type="component" value="Chromosome 11"/>
</dbReference>
<feature type="region of interest" description="Disordered" evidence="8">
    <location>
        <begin position="367"/>
        <end position="386"/>
    </location>
</feature>